<dbReference type="SUPFAM" id="SSF52821">
    <property type="entry name" value="Rhodanese/Cell cycle control phosphatase"/>
    <property type="match status" value="1"/>
</dbReference>
<accession>A0AA41R5D8</accession>
<dbReference type="InterPro" id="IPR001763">
    <property type="entry name" value="Rhodanese-like_dom"/>
</dbReference>
<protein>
    <submittedName>
        <fullName evidence="2">Rhodanese-like domain-containing protein</fullName>
    </submittedName>
</protein>
<dbReference type="Gene3D" id="3.40.250.10">
    <property type="entry name" value="Rhodanese-like domain"/>
    <property type="match status" value="1"/>
</dbReference>
<sequence length="165" mass="18142">MRFKARPSIKSIFGQTAAIVLLGALLALTFNHFRSDGIALVADWSPAGRLQAATGSDDLVIPMDQAITFHETREAVFVDARSPNEFAEGHIAGAINVPWENAFDYIEQFFAAVPDDSTVVIAYCDGEGCPLSEELVLLLRDMGYGNARVLVNGWTLWRRHGYPVE</sequence>
<evidence type="ECO:0000313" key="3">
    <source>
        <dbReference type="Proteomes" id="UP001165427"/>
    </source>
</evidence>
<name>A0AA41R5D8_9BACT</name>
<proteinExistence type="predicted"/>
<comment type="caution">
    <text evidence="2">The sequence shown here is derived from an EMBL/GenBank/DDBJ whole genome shotgun (WGS) entry which is preliminary data.</text>
</comment>
<evidence type="ECO:0000259" key="1">
    <source>
        <dbReference type="PROSITE" id="PS50206"/>
    </source>
</evidence>
<dbReference type="Pfam" id="PF00581">
    <property type="entry name" value="Rhodanese"/>
    <property type="match status" value="1"/>
</dbReference>
<gene>
    <name evidence="2" type="ORF">MRX98_12215</name>
</gene>
<keyword evidence="3" id="KW-1185">Reference proteome</keyword>
<dbReference type="PROSITE" id="PS50206">
    <property type="entry name" value="RHODANESE_3"/>
    <property type="match status" value="1"/>
</dbReference>
<dbReference type="EMBL" id="JALJRB010000012">
    <property type="protein sequence ID" value="MCJ8501340.1"/>
    <property type="molecule type" value="Genomic_DNA"/>
</dbReference>
<dbReference type="AlphaFoldDB" id="A0AA41R5D8"/>
<dbReference type="GO" id="GO:0004792">
    <property type="term" value="F:thiosulfate-cyanide sulfurtransferase activity"/>
    <property type="evidence" value="ECO:0007669"/>
    <property type="project" value="TreeGrafter"/>
</dbReference>
<dbReference type="InterPro" id="IPR036873">
    <property type="entry name" value="Rhodanese-like_dom_sf"/>
</dbReference>
<dbReference type="Proteomes" id="UP001165427">
    <property type="component" value="Unassembled WGS sequence"/>
</dbReference>
<dbReference type="SMART" id="SM00450">
    <property type="entry name" value="RHOD"/>
    <property type="match status" value="1"/>
</dbReference>
<organism evidence="2 3">
    <name type="scientific">Desulfatitalea alkaliphila</name>
    <dbReference type="NCBI Taxonomy" id="2929485"/>
    <lineage>
        <taxon>Bacteria</taxon>
        <taxon>Pseudomonadati</taxon>
        <taxon>Thermodesulfobacteriota</taxon>
        <taxon>Desulfobacteria</taxon>
        <taxon>Desulfobacterales</taxon>
        <taxon>Desulfosarcinaceae</taxon>
        <taxon>Desulfatitalea</taxon>
    </lineage>
</organism>
<reference evidence="2" key="1">
    <citation type="submission" date="2022-04" db="EMBL/GenBank/DDBJ databases">
        <title>Desulfatitalea alkaliphila sp. nov., a novel anaerobic sulfate-reducing bacterium isolated from terrestrial mud volcano, Taman Peninsula, Russia.</title>
        <authorList>
            <person name="Khomyakova M.A."/>
            <person name="Merkel A.Y."/>
            <person name="Slobodkin A.I."/>
        </authorList>
    </citation>
    <scope>NUCLEOTIDE SEQUENCE</scope>
    <source>
        <strain evidence="2">M08but</strain>
    </source>
</reference>
<dbReference type="CDD" id="cd00158">
    <property type="entry name" value="RHOD"/>
    <property type="match status" value="1"/>
</dbReference>
<dbReference type="PANTHER" id="PTHR44086">
    <property type="entry name" value="THIOSULFATE SULFURTRANSFERASE RDL2, MITOCHONDRIAL-RELATED"/>
    <property type="match status" value="1"/>
</dbReference>
<feature type="domain" description="Rhodanese" evidence="1">
    <location>
        <begin position="71"/>
        <end position="165"/>
    </location>
</feature>
<dbReference type="PANTHER" id="PTHR44086:SF13">
    <property type="entry name" value="THIOSULFATE SULFURTRANSFERASE PSPE"/>
    <property type="match status" value="1"/>
</dbReference>
<dbReference type="RefSeq" id="WP_246908697.1">
    <property type="nucleotide sequence ID" value="NZ_JALJRB010000012.1"/>
</dbReference>
<evidence type="ECO:0000313" key="2">
    <source>
        <dbReference type="EMBL" id="MCJ8501340.1"/>
    </source>
</evidence>